<feature type="domain" description="PAR14-like first RRM" evidence="3">
    <location>
        <begin position="8"/>
        <end position="85"/>
    </location>
</feature>
<dbReference type="InterPro" id="IPR057044">
    <property type="entry name" value="PARP14_KH_1"/>
</dbReference>
<evidence type="ECO:0000259" key="2">
    <source>
        <dbReference type="Pfam" id="PF23084"/>
    </source>
</evidence>
<dbReference type="Pfam" id="PF23222">
    <property type="entry name" value="RRM_PARP14_1"/>
    <property type="match status" value="1"/>
</dbReference>
<evidence type="ECO:0000313" key="7">
    <source>
        <dbReference type="EMBL" id="KAJ8358274.1"/>
    </source>
</evidence>
<feature type="domain" description="PARP14 first type I KH" evidence="2">
    <location>
        <begin position="295"/>
        <end position="375"/>
    </location>
</feature>
<proteinExistence type="predicted"/>
<evidence type="ECO:0000259" key="5">
    <source>
        <dbReference type="Pfam" id="PF23248"/>
    </source>
</evidence>
<dbReference type="Pfam" id="PF23249">
    <property type="entry name" value="KH_PARP14_3"/>
    <property type="match status" value="1"/>
</dbReference>
<evidence type="ECO:0000259" key="3">
    <source>
        <dbReference type="Pfam" id="PF23222"/>
    </source>
</evidence>
<dbReference type="InterPro" id="IPR035979">
    <property type="entry name" value="RBD_domain_sf"/>
</dbReference>
<dbReference type="InterPro" id="IPR057051">
    <property type="entry name" value="PARP14_RPM_1"/>
</dbReference>
<evidence type="ECO:0000313" key="8">
    <source>
        <dbReference type="Proteomes" id="UP001221898"/>
    </source>
</evidence>
<feature type="compositionally biased region" description="Basic and acidic residues" evidence="1">
    <location>
        <begin position="94"/>
        <end position="105"/>
    </location>
</feature>
<dbReference type="InterPro" id="IPR012677">
    <property type="entry name" value="Nucleotide-bd_a/b_plait_sf"/>
</dbReference>
<dbReference type="Pfam" id="PF23248">
    <property type="entry name" value="KH_PARP14_2"/>
    <property type="match status" value="1"/>
</dbReference>
<feature type="non-terminal residue" evidence="7">
    <location>
        <position position="1"/>
    </location>
</feature>
<dbReference type="Proteomes" id="UP001221898">
    <property type="component" value="Unassembled WGS sequence"/>
</dbReference>
<dbReference type="Pfam" id="PF23084">
    <property type="entry name" value="KH_PARP14_1"/>
    <property type="match status" value="1"/>
</dbReference>
<keyword evidence="8" id="KW-1185">Reference proteome</keyword>
<dbReference type="Gene3D" id="3.30.70.330">
    <property type="match status" value="2"/>
</dbReference>
<feature type="domain" description="PARP14 second type I KH" evidence="5">
    <location>
        <begin position="379"/>
        <end position="449"/>
    </location>
</feature>
<dbReference type="PANTHER" id="PTHR15225">
    <property type="entry name" value="INTERFERON-INDUCED PROTEIN 35/NMI N-MYC/STAT INTERACTING PROTEIN"/>
    <property type="match status" value="1"/>
</dbReference>
<dbReference type="InterPro" id="IPR057050">
    <property type="entry name" value="RRM_PARP14_2"/>
</dbReference>
<dbReference type="SUPFAM" id="SSF54928">
    <property type="entry name" value="RNA-binding domain, RBD"/>
    <property type="match status" value="1"/>
</dbReference>
<name>A0AAD7R2F6_9TELE</name>
<feature type="compositionally biased region" description="Low complexity" evidence="1">
    <location>
        <begin position="107"/>
        <end position="120"/>
    </location>
</feature>
<dbReference type="Pfam" id="PF23085">
    <property type="entry name" value="RRM_PARP14_3"/>
    <property type="match status" value="1"/>
</dbReference>
<accession>A0AAD7R2F6</accession>
<feature type="domain" description="PARP14 second RRM" evidence="4">
    <location>
        <begin position="128"/>
        <end position="206"/>
    </location>
</feature>
<feature type="domain" description="PARP14 third type I KH" evidence="6">
    <location>
        <begin position="457"/>
        <end position="515"/>
    </location>
</feature>
<organism evidence="7 8">
    <name type="scientific">Aldrovandia affinis</name>
    <dbReference type="NCBI Taxonomy" id="143900"/>
    <lineage>
        <taxon>Eukaryota</taxon>
        <taxon>Metazoa</taxon>
        <taxon>Chordata</taxon>
        <taxon>Craniata</taxon>
        <taxon>Vertebrata</taxon>
        <taxon>Euteleostomi</taxon>
        <taxon>Actinopterygii</taxon>
        <taxon>Neopterygii</taxon>
        <taxon>Teleostei</taxon>
        <taxon>Notacanthiformes</taxon>
        <taxon>Halosauridae</taxon>
        <taxon>Aldrovandia</taxon>
    </lineage>
</organism>
<evidence type="ECO:0008006" key="9">
    <source>
        <dbReference type="Google" id="ProtNLM"/>
    </source>
</evidence>
<feature type="region of interest" description="Disordered" evidence="1">
    <location>
        <begin position="92"/>
        <end position="129"/>
    </location>
</feature>
<dbReference type="GO" id="GO:0003676">
    <property type="term" value="F:nucleic acid binding"/>
    <property type="evidence" value="ECO:0007669"/>
    <property type="project" value="InterPro"/>
</dbReference>
<dbReference type="EMBL" id="JAINUG010001064">
    <property type="protein sequence ID" value="KAJ8358274.1"/>
    <property type="molecule type" value="Genomic_DNA"/>
</dbReference>
<dbReference type="Pfam" id="PF23245">
    <property type="entry name" value="RRM_PARP14_2"/>
    <property type="match status" value="1"/>
</dbReference>
<dbReference type="AlphaFoldDB" id="A0AAD7R2F6"/>
<comment type="caution">
    <text evidence="7">The sequence shown here is derived from an EMBL/GenBank/DDBJ whole genome shotgun (WGS) entry which is preliminary data.</text>
</comment>
<dbReference type="InterPro" id="IPR057043">
    <property type="entry name" value="PARP14_KH_2"/>
</dbReference>
<protein>
    <recommendedName>
        <fullName evidence="9">RRM domain-containing protein</fullName>
    </recommendedName>
</protein>
<gene>
    <name evidence="7" type="ORF">AAFF_G00018390</name>
</gene>
<evidence type="ECO:0000259" key="4">
    <source>
        <dbReference type="Pfam" id="PF23245"/>
    </source>
</evidence>
<dbReference type="InterPro" id="IPR057045">
    <property type="entry name" value="PARP14_KH_3"/>
</dbReference>
<reference evidence="7" key="1">
    <citation type="journal article" date="2023" name="Science">
        <title>Genome structures resolve the early diversification of teleost fishes.</title>
        <authorList>
            <person name="Parey E."/>
            <person name="Louis A."/>
            <person name="Montfort J."/>
            <person name="Bouchez O."/>
            <person name="Roques C."/>
            <person name="Iampietro C."/>
            <person name="Lluch J."/>
            <person name="Castinel A."/>
            <person name="Donnadieu C."/>
            <person name="Desvignes T."/>
            <person name="Floi Bucao C."/>
            <person name="Jouanno E."/>
            <person name="Wen M."/>
            <person name="Mejri S."/>
            <person name="Dirks R."/>
            <person name="Jansen H."/>
            <person name="Henkel C."/>
            <person name="Chen W.J."/>
            <person name="Zahm M."/>
            <person name="Cabau C."/>
            <person name="Klopp C."/>
            <person name="Thompson A.W."/>
            <person name="Robinson-Rechavi M."/>
            <person name="Braasch I."/>
            <person name="Lecointre G."/>
            <person name="Bobe J."/>
            <person name="Postlethwait J.H."/>
            <person name="Berthelot C."/>
            <person name="Roest Crollius H."/>
            <person name="Guiguen Y."/>
        </authorList>
    </citation>
    <scope>NUCLEOTIDE SEQUENCE</scope>
    <source>
        <strain evidence="7">NC1722</strain>
    </source>
</reference>
<sequence length="521" mass="59038">MEEYPYRIIVEGEWGPSAPKAIKNKLQIYFQSKKKSSGGDCQVEYNHKSSGRATLCFKSEDVLERVLAQEKHEITVDDAKVKLRLLQCGGNPEETTHEAEVDDIKPASGVSEEGQSGSEAARTEEPAQARAVVLEDVPEKLSREVLGMMVENMCHVKEEDFSLEMIQDINTAILSFSYPSAAAQFLSKCNEPSRFQQYKMRVRVLEPARSVRVENLPPQAVEELLELYFEKENEGGGKVTAIKMFPEEQAAIITFQDPKVTETVQKRKHYICKALVSVYPYHESLGTTLYGKDRPEWKMPEAFTESLQHAVWKFLIQKRQLVAINDQLRPHFCQVELDTANAKFSPLPALLKQKGLTANHIEGWRNNVFHVFRSIAAKYRCFECEVSSSVWKVAEKEVRQAVKEDAILVPDQANGVVAVAGFAKDLDRIQQVVEGIVQQASSHIERERDGISEEILLSPGMYYILQQAGLQNTFAQEYPNLSVTYRTDIQKLVLSGLPAEVFAVKIWVLERQLDMKQRPIE</sequence>
<evidence type="ECO:0000256" key="1">
    <source>
        <dbReference type="SAM" id="MobiDB-lite"/>
    </source>
</evidence>
<evidence type="ECO:0000259" key="6">
    <source>
        <dbReference type="Pfam" id="PF23249"/>
    </source>
</evidence>